<proteinExistence type="predicted"/>
<dbReference type="EMBL" id="JAPEUV010000220">
    <property type="protein sequence ID" value="KAJ4330165.1"/>
    <property type="molecule type" value="Genomic_DNA"/>
</dbReference>
<accession>A0A9W8WPK7</accession>
<comment type="caution">
    <text evidence="2">The sequence shown here is derived from an EMBL/GenBank/DDBJ whole genome shotgun (WGS) entry which is preliminary data.</text>
</comment>
<dbReference type="AlphaFoldDB" id="A0A9W8WPK7"/>
<feature type="region of interest" description="Disordered" evidence="1">
    <location>
        <begin position="85"/>
        <end position="109"/>
    </location>
</feature>
<protein>
    <submittedName>
        <fullName evidence="2">Uncharacterized protein</fullName>
    </submittedName>
</protein>
<organism evidence="2 3">
    <name type="scientific">Didymella glomerata</name>
    <dbReference type="NCBI Taxonomy" id="749621"/>
    <lineage>
        <taxon>Eukaryota</taxon>
        <taxon>Fungi</taxon>
        <taxon>Dikarya</taxon>
        <taxon>Ascomycota</taxon>
        <taxon>Pezizomycotina</taxon>
        <taxon>Dothideomycetes</taxon>
        <taxon>Pleosporomycetidae</taxon>
        <taxon>Pleosporales</taxon>
        <taxon>Pleosporineae</taxon>
        <taxon>Didymellaceae</taxon>
        <taxon>Didymella</taxon>
    </lineage>
</organism>
<evidence type="ECO:0000313" key="3">
    <source>
        <dbReference type="Proteomes" id="UP001140562"/>
    </source>
</evidence>
<gene>
    <name evidence="2" type="ORF">N0V87_010233</name>
</gene>
<sequence length="149" mass="16571">MHFAKVFDFPKGYIVLGVLFVNVAAYCELILGQEDNRSAPSEAIAKISHSVFPNDFQTIPDLKALKTHRPDLSGFKFNTAYRSRSKKNNKKAVDLNSNNNKNFGVPELPPGVDHAAVDLDEYDNPNTLRQMVRDLQAQLLAEQKTAAAP</sequence>
<evidence type="ECO:0000256" key="1">
    <source>
        <dbReference type="SAM" id="MobiDB-lite"/>
    </source>
</evidence>
<keyword evidence="3" id="KW-1185">Reference proteome</keyword>
<name>A0A9W8WPK7_9PLEO</name>
<dbReference type="Proteomes" id="UP001140562">
    <property type="component" value="Unassembled WGS sequence"/>
</dbReference>
<reference evidence="2" key="1">
    <citation type="submission" date="2022-10" db="EMBL/GenBank/DDBJ databases">
        <title>Tapping the CABI collections for fungal endophytes: first genome assemblies for Collariella, Neodidymelliopsis, Ascochyta clinopodiicola, Didymella pomorum, Didymosphaeria variabile, Neocosmospora piperis and Neocucurbitaria cava.</title>
        <authorList>
            <person name="Hill R."/>
        </authorList>
    </citation>
    <scope>NUCLEOTIDE SEQUENCE</scope>
    <source>
        <strain evidence="2">IMI 360193</strain>
    </source>
</reference>
<evidence type="ECO:0000313" key="2">
    <source>
        <dbReference type="EMBL" id="KAJ4330165.1"/>
    </source>
</evidence>